<dbReference type="Proteomes" id="UP000837857">
    <property type="component" value="Chromosome 26"/>
</dbReference>
<dbReference type="Pfam" id="PF19913">
    <property type="entry name" value="WCOB"/>
    <property type="match status" value="1"/>
</dbReference>
<evidence type="ECO:0008006" key="8">
    <source>
        <dbReference type="Google" id="ProtNLM"/>
    </source>
</evidence>
<feature type="compositionally biased region" description="Pro residues" evidence="1">
    <location>
        <begin position="910"/>
        <end position="930"/>
    </location>
</feature>
<dbReference type="InterPro" id="IPR045461">
    <property type="entry name" value="Wolframin_OB_fold"/>
</dbReference>
<accession>A0ABN8IS20</accession>
<feature type="domain" description="Wolframin cysteine-rich" evidence="5">
    <location>
        <begin position="653"/>
        <end position="759"/>
    </location>
</feature>
<feature type="compositionally biased region" description="Polar residues" evidence="1">
    <location>
        <begin position="957"/>
        <end position="969"/>
    </location>
</feature>
<dbReference type="InterPro" id="IPR026209">
    <property type="entry name" value="Wolframin_fam"/>
</dbReference>
<feature type="compositionally biased region" description="Basic and acidic residues" evidence="1">
    <location>
        <begin position="932"/>
        <end position="956"/>
    </location>
</feature>
<evidence type="ECO:0000313" key="7">
    <source>
        <dbReference type="Proteomes" id="UP000837857"/>
    </source>
</evidence>
<feature type="domain" description="Wolframin EF-hand" evidence="4">
    <location>
        <begin position="110"/>
        <end position="224"/>
    </location>
</feature>
<keyword evidence="2" id="KW-0812">Transmembrane</keyword>
<feature type="compositionally biased region" description="Pro residues" evidence="1">
    <location>
        <begin position="992"/>
        <end position="1006"/>
    </location>
</feature>
<feature type="transmembrane region" description="Helical" evidence="2">
    <location>
        <begin position="389"/>
        <end position="409"/>
    </location>
</feature>
<feature type="transmembrane region" description="Helical" evidence="2">
    <location>
        <begin position="307"/>
        <end position="325"/>
    </location>
</feature>
<evidence type="ECO:0000259" key="4">
    <source>
        <dbReference type="Pfam" id="PF19914"/>
    </source>
</evidence>
<evidence type="ECO:0000256" key="2">
    <source>
        <dbReference type="SAM" id="Phobius"/>
    </source>
</evidence>
<reference evidence="6" key="1">
    <citation type="submission" date="2022-03" db="EMBL/GenBank/DDBJ databases">
        <authorList>
            <person name="Martin H S."/>
        </authorList>
    </citation>
    <scope>NUCLEOTIDE SEQUENCE</scope>
</reference>
<dbReference type="PANTHER" id="PTHR13098">
    <property type="entry name" value="WOLFRAMIN"/>
    <property type="match status" value="1"/>
</dbReference>
<protein>
    <recommendedName>
        <fullName evidence="8">Wolframin</fullName>
    </recommendedName>
</protein>
<evidence type="ECO:0000259" key="3">
    <source>
        <dbReference type="Pfam" id="PF19913"/>
    </source>
</evidence>
<dbReference type="Pfam" id="PF19914">
    <property type="entry name" value="WEF-hand"/>
    <property type="match status" value="1"/>
</dbReference>
<feature type="transmembrane region" description="Helical" evidence="2">
    <location>
        <begin position="559"/>
        <end position="580"/>
    </location>
</feature>
<gene>
    <name evidence="6" type="ORF">IPOD504_LOCUS10876</name>
</gene>
<dbReference type="InterPro" id="IPR045400">
    <property type="entry name" value="Wolframin_Cys-rich"/>
</dbReference>
<feature type="compositionally biased region" description="Acidic residues" evidence="1">
    <location>
        <begin position="150"/>
        <end position="160"/>
    </location>
</feature>
<dbReference type="PRINTS" id="PR02060">
    <property type="entry name" value="WOLFFAMILY"/>
</dbReference>
<dbReference type="EMBL" id="OW152838">
    <property type="protein sequence ID" value="CAH2059453.1"/>
    <property type="molecule type" value="Genomic_DNA"/>
</dbReference>
<organism evidence="6 7">
    <name type="scientific">Iphiclides podalirius</name>
    <name type="common">scarce swallowtail</name>
    <dbReference type="NCBI Taxonomy" id="110791"/>
    <lineage>
        <taxon>Eukaryota</taxon>
        <taxon>Metazoa</taxon>
        <taxon>Ecdysozoa</taxon>
        <taxon>Arthropoda</taxon>
        <taxon>Hexapoda</taxon>
        <taxon>Insecta</taxon>
        <taxon>Pterygota</taxon>
        <taxon>Neoptera</taxon>
        <taxon>Endopterygota</taxon>
        <taxon>Lepidoptera</taxon>
        <taxon>Glossata</taxon>
        <taxon>Ditrysia</taxon>
        <taxon>Papilionoidea</taxon>
        <taxon>Papilionidae</taxon>
        <taxon>Papilioninae</taxon>
        <taxon>Iphiclides</taxon>
    </lineage>
</organism>
<feature type="region of interest" description="Disordered" evidence="1">
    <location>
        <begin position="888"/>
        <end position="1006"/>
    </location>
</feature>
<dbReference type="Pfam" id="PF20053">
    <property type="entry name" value="WC-rich"/>
    <property type="match status" value="1"/>
</dbReference>
<feature type="transmembrane region" description="Helical" evidence="2">
    <location>
        <begin position="362"/>
        <end position="383"/>
    </location>
</feature>
<sequence>MPVGRKRWNLHDGPQGSLKRLRNQLAEDGCAESQVVLAKQLLEEKCELEADKISNFKQALEWLICATEQAHPEARRMLRRCIRSGVIDEDSAAIVRAKSCLAASRQEIVARKAARDLFASLSNGEQYITTAQLERRIREICTTTLKKDPDDSDATDEDTPDEARALDEQALEPSPPEAGDRLQANGTIRTAHSTDDDDTEPINRREAIRNLTVDNLVSAAVDYCQGELPLVSYELTLTGPGVKSLDHIPLLHQAFLHPVVFVQVLYLKLLYYFGGFSFRLSNVELAVLLAAYLSASAENLYHLVPLALYYFSFVCMVVCTFKMLLAKRQFVDFRKWSGLFLRYSDGGLEPDQSENLFVRNNLCPFVQFFVALLLNLFLCPFVASRWVPFSELCVLSFCLTFLTLFSFCANGAPRPDPLALLSFGINVLAKYPYEKDTVVHRGWRFLDLHISNYPSYVLGNSIEFCVNSRVFLSLLIPAILTLMARRSNWQGFFKYTLPHCVTLSWLQMFITCSHGCTAYGLIRGTLALVCSFLFLPLLGAITVTLPIFAALQYVTLSRLFYATSILVGFATSLTVTCLLAKSDATKRFVTPFQLAIGLITLIYLGNQLIGDIQDDGLPSGLIELIGDEKSSIKNLLKNEFISDYDDNSYHINWEDYYSQCNSPSWTDSNMAATQIKCAVLGGAHVNWEGYISEVKLNSVKNQWSDFAAWLPSFLQEYFKCYYGEEYATLCQKAQHPNSVGGCEFVRTVARQSGKVCHLDNLNEYSYEIKLTMEAGGGLLKRHADVTVTLDHYFSNYTRLLRSDDRIRFRGVLLNDPDAFAIGSRDLFIRGYEIDCVECKEARGSIVAPKPTVSKLSKLLRTVVNDCVVSAKYILNFLLNPTARTRCPRDIGERRTIGANTGHGGGDSSVKPPPPPPPPPPRQTHHSPPPSGEGRRLRFRENIRVEPTVRRAHHPNEYQRSSEAISTKNITEVAPQGHVEDPDDDDADAGIITPPPPPPPPPPPTRS</sequence>
<keyword evidence="7" id="KW-1185">Reference proteome</keyword>
<dbReference type="PANTHER" id="PTHR13098:SF3">
    <property type="entry name" value="WOLFRAMIN"/>
    <property type="match status" value="1"/>
</dbReference>
<feature type="region of interest" description="Disordered" evidence="1">
    <location>
        <begin position="144"/>
        <end position="183"/>
    </location>
</feature>
<name>A0ABN8IS20_9NEOP</name>
<proteinExistence type="predicted"/>
<feature type="non-terminal residue" evidence="6">
    <location>
        <position position="1006"/>
    </location>
</feature>
<evidence type="ECO:0000259" key="5">
    <source>
        <dbReference type="Pfam" id="PF20053"/>
    </source>
</evidence>
<evidence type="ECO:0000313" key="6">
    <source>
        <dbReference type="EMBL" id="CAH2059453.1"/>
    </source>
</evidence>
<keyword evidence="2" id="KW-0472">Membrane</keyword>
<evidence type="ECO:0000256" key="1">
    <source>
        <dbReference type="SAM" id="MobiDB-lite"/>
    </source>
</evidence>
<dbReference type="InterPro" id="IPR045460">
    <property type="entry name" value="Wolframin_EF-hand"/>
</dbReference>
<feature type="transmembrane region" description="Helical" evidence="2">
    <location>
        <begin position="592"/>
        <end position="609"/>
    </location>
</feature>
<feature type="domain" description="Wolframin OB-fold" evidence="3">
    <location>
        <begin position="762"/>
        <end position="882"/>
    </location>
</feature>
<keyword evidence="2" id="KW-1133">Transmembrane helix</keyword>
<feature type="transmembrane region" description="Helical" evidence="2">
    <location>
        <begin position="529"/>
        <end position="553"/>
    </location>
</feature>